<proteinExistence type="inferred from homology"/>
<dbReference type="AlphaFoldDB" id="A0A840EV39"/>
<dbReference type="GO" id="GO:0046872">
    <property type="term" value="F:metal ion binding"/>
    <property type="evidence" value="ECO:0007669"/>
    <property type="project" value="InterPro"/>
</dbReference>
<reference evidence="2 3" key="1">
    <citation type="submission" date="2020-08" db="EMBL/GenBank/DDBJ databases">
        <title>Genomic Encyclopedia of Type Strains, Phase IV (KMG-IV): sequencing the most valuable type-strain genomes for metagenomic binning, comparative biology and taxonomic classification.</title>
        <authorList>
            <person name="Goeker M."/>
        </authorList>
    </citation>
    <scope>NUCLEOTIDE SEQUENCE [LARGE SCALE GENOMIC DNA]</scope>
    <source>
        <strain evidence="2 3">DSM 29568</strain>
    </source>
</reference>
<dbReference type="Proteomes" id="UP000553034">
    <property type="component" value="Unassembled WGS sequence"/>
</dbReference>
<comment type="caution">
    <text evidence="2">The sequence shown here is derived from an EMBL/GenBank/DDBJ whole genome shotgun (WGS) entry which is preliminary data.</text>
</comment>
<dbReference type="EMBL" id="JACIFO010000003">
    <property type="protein sequence ID" value="MBB4118737.1"/>
    <property type="molecule type" value="Genomic_DNA"/>
</dbReference>
<comment type="similarity">
    <text evidence="1">Belongs to the arginase family.</text>
</comment>
<gene>
    <name evidence="2" type="ORF">GGR32_001017</name>
</gene>
<evidence type="ECO:0000313" key="2">
    <source>
        <dbReference type="EMBL" id="MBB4118737.1"/>
    </source>
</evidence>
<name>A0A840EV39_9FLAO</name>
<dbReference type="CDD" id="cd09988">
    <property type="entry name" value="Formimidoylglutamase"/>
    <property type="match status" value="1"/>
</dbReference>
<dbReference type="PROSITE" id="PS51409">
    <property type="entry name" value="ARGINASE_2"/>
    <property type="match status" value="1"/>
</dbReference>
<accession>A0A840EV39</accession>
<evidence type="ECO:0008006" key="4">
    <source>
        <dbReference type="Google" id="ProtNLM"/>
    </source>
</evidence>
<sequence>MNFDFLAPVADEVLAAFQNDQFAYGHEIQFHTATTFPDLENVKIALLGVCESRVNPKESSTAIFNEIRKNLYGLYAGNWDVQVADIGDILAGDTPEDTYFAFQNIIEYLLDAKVIPLILGGSQELVYYLYRAYDNRGMVNYVNVDARFDIGNAEQPISTHSYVGKMIMDEPYNLFNYANIGYQTYFCPQEEIGLIEKLFFEAYRLGEISKDITLIEPIMRDADMLSIDVSSVEALTKGSPNGFSNREACALSRYAGIGDRLTSFGIFQLYDLEKTENNSMLVSQMLWYFIEGVNYRKHETDILKEGSYLRYAVPVEDVAPLTFYKSTNSGRWWIEIPFSTSFNNKLKKPTLLSCSYQDYLDACNQAIPERWYKAKRKNEV</sequence>
<dbReference type="InterPro" id="IPR006035">
    <property type="entry name" value="Ureohydrolase"/>
</dbReference>
<organism evidence="2 3">
    <name type="scientific">Mesonia hippocampi</name>
    <dbReference type="NCBI Taxonomy" id="1628250"/>
    <lineage>
        <taxon>Bacteria</taxon>
        <taxon>Pseudomonadati</taxon>
        <taxon>Bacteroidota</taxon>
        <taxon>Flavobacteriia</taxon>
        <taxon>Flavobacteriales</taxon>
        <taxon>Flavobacteriaceae</taxon>
        <taxon>Mesonia</taxon>
    </lineage>
</organism>
<dbReference type="GO" id="GO:0016813">
    <property type="term" value="F:hydrolase activity, acting on carbon-nitrogen (but not peptide) bonds, in linear amidines"/>
    <property type="evidence" value="ECO:0007669"/>
    <property type="project" value="UniProtKB-ARBA"/>
</dbReference>
<dbReference type="InterPro" id="IPR023696">
    <property type="entry name" value="Ureohydrolase_dom_sf"/>
</dbReference>
<dbReference type="Gene3D" id="3.40.800.10">
    <property type="entry name" value="Ureohydrolase domain"/>
    <property type="match status" value="1"/>
</dbReference>
<dbReference type="SUPFAM" id="SSF52768">
    <property type="entry name" value="Arginase/deacetylase"/>
    <property type="match status" value="1"/>
</dbReference>
<evidence type="ECO:0000313" key="3">
    <source>
        <dbReference type="Proteomes" id="UP000553034"/>
    </source>
</evidence>
<protein>
    <recommendedName>
        <fullName evidence="4">Arginase</fullName>
    </recommendedName>
</protein>
<evidence type="ECO:0000256" key="1">
    <source>
        <dbReference type="PROSITE-ProRule" id="PRU00742"/>
    </source>
</evidence>
<dbReference type="RefSeq" id="WP_183477098.1">
    <property type="nucleotide sequence ID" value="NZ_JACIFO010000003.1"/>
</dbReference>
<keyword evidence="3" id="KW-1185">Reference proteome</keyword>
<dbReference type="Pfam" id="PF00491">
    <property type="entry name" value="Arginase"/>
    <property type="match status" value="1"/>
</dbReference>